<keyword evidence="4 5" id="KW-0472">Membrane</keyword>
<proteinExistence type="predicted"/>
<keyword evidence="2 5" id="KW-0812">Transmembrane</keyword>
<dbReference type="InterPro" id="IPR023380">
    <property type="entry name" value="DsbB-like_sf"/>
</dbReference>
<keyword evidence="7" id="KW-1185">Reference proteome</keyword>
<comment type="subcellular location">
    <subcellularLocation>
        <location evidence="1">Membrane</location>
        <topology evidence="1">Multi-pass membrane protein</topology>
    </subcellularLocation>
</comment>
<protein>
    <recommendedName>
        <fullName evidence="8">Disulfide bond formation protein B</fullName>
    </recommendedName>
</protein>
<feature type="transmembrane region" description="Helical" evidence="5">
    <location>
        <begin position="63"/>
        <end position="85"/>
    </location>
</feature>
<feature type="transmembrane region" description="Helical" evidence="5">
    <location>
        <begin position="7"/>
        <end position="29"/>
    </location>
</feature>
<reference evidence="7" key="1">
    <citation type="journal article" date="2019" name="Int. J. Syst. Evol. Microbiol.">
        <title>The Global Catalogue of Microorganisms (GCM) 10K type strain sequencing project: providing services to taxonomists for standard genome sequencing and annotation.</title>
        <authorList>
            <consortium name="The Broad Institute Genomics Platform"/>
            <consortium name="The Broad Institute Genome Sequencing Center for Infectious Disease"/>
            <person name="Wu L."/>
            <person name="Ma J."/>
        </authorList>
    </citation>
    <scope>NUCLEOTIDE SEQUENCE [LARGE SCALE GENOMIC DNA]</scope>
    <source>
        <strain evidence="7">NBRC 112502</strain>
    </source>
</reference>
<evidence type="ECO:0008006" key="8">
    <source>
        <dbReference type="Google" id="ProtNLM"/>
    </source>
</evidence>
<accession>A0ABQ6A656</accession>
<dbReference type="InterPro" id="IPR003752">
    <property type="entry name" value="DiS_bond_form_DsbB/BdbC"/>
</dbReference>
<keyword evidence="3 5" id="KW-1133">Transmembrane helix</keyword>
<dbReference type="RefSeq" id="WP_284257499.1">
    <property type="nucleotide sequence ID" value="NZ_BSOS01000039.1"/>
</dbReference>
<evidence type="ECO:0000313" key="7">
    <source>
        <dbReference type="Proteomes" id="UP001156641"/>
    </source>
</evidence>
<feature type="transmembrane region" description="Helical" evidence="5">
    <location>
        <begin position="41"/>
        <end position="56"/>
    </location>
</feature>
<evidence type="ECO:0000313" key="6">
    <source>
        <dbReference type="EMBL" id="GLR66795.1"/>
    </source>
</evidence>
<name>A0ABQ6A656_9PROT</name>
<dbReference type="EMBL" id="BSOS01000039">
    <property type="protein sequence ID" value="GLR66795.1"/>
    <property type="molecule type" value="Genomic_DNA"/>
</dbReference>
<dbReference type="Proteomes" id="UP001156641">
    <property type="component" value="Unassembled WGS sequence"/>
</dbReference>
<sequence>MRHRIAGALTAVVALGALGLAYFAQYVLLLTPCELCLWERWPYRVVAVLGLVAVLLRRSSARVVLGLAGLVMLGDVLIAGLHVGVEFGWWASPLPECNGMLTPGAALPMVPATPCDKPVYLIAHLPVSMAMMDFCGALLFATALLVYVLKKPRKFK</sequence>
<evidence type="ECO:0000256" key="2">
    <source>
        <dbReference type="ARBA" id="ARBA00022692"/>
    </source>
</evidence>
<comment type="caution">
    <text evidence="6">The sequence shown here is derived from an EMBL/GenBank/DDBJ whole genome shotgun (WGS) entry which is preliminary data.</text>
</comment>
<evidence type="ECO:0000256" key="1">
    <source>
        <dbReference type="ARBA" id="ARBA00004141"/>
    </source>
</evidence>
<gene>
    <name evidence="6" type="ORF">GCM10010909_14750</name>
</gene>
<organism evidence="6 7">
    <name type="scientific">Acidocella aquatica</name>
    <dbReference type="NCBI Taxonomy" id="1922313"/>
    <lineage>
        <taxon>Bacteria</taxon>
        <taxon>Pseudomonadati</taxon>
        <taxon>Pseudomonadota</taxon>
        <taxon>Alphaproteobacteria</taxon>
        <taxon>Acetobacterales</taxon>
        <taxon>Acidocellaceae</taxon>
        <taxon>Acidocella</taxon>
    </lineage>
</organism>
<evidence type="ECO:0000256" key="3">
    <source>
        <dbReference type="ARBA" id="ARBA00022989"/>
    </source>
</evidence>
<dbReference type="SUPFAM" id="SSF158442">
    <property type="entry name" value="DsbB-like"/>
    <property type="match status" value="1"/>
</dbReference>
<dbReference type="Pfam" id="PF02600">
    <property type="entry name" value="DsbB"/>
    <property type="match status" value="1"/>
</dbReference>
<evidence type="ECO:0000256" key="5">
    <source>
        <dbReference type="SAM" id="Phobius"/>
    </source>
</evidence>
<dbReference type="Gene3D" id="1.20.1550.10">
    <property type="entry name" value="DsbB-like"/>
    <property type="match status" value="1"/>
</dbReference>
<feature type="transmembrane region" description="Helical" evidence="5">
    <location>
        <begin position="127"/>
        <end position="149"/>
    </location>
</feature>
<evidence type="ECO:0000256" key="4">
    <source>
        <dbReference type="ARBA" id="ARBA00023136"/>
    </source>
</evidence>